<dbReference type="PANTHER" id="PTHR12526">
    <property type="entry name" value="GLYCOSYLTRANSFERASE"/>
    <property type="match status" value="1"/>
</dbReference>
<accession>A0A1Z4JDB4</accession>
<reference evidence="2 3" key="1">
    <citation type="submission" date="2017-06" db="EMBL/GenBank/DDBJ databases">
        <title>Genome sequencing of cyanobaciteial culture collection at National Institute for Environmental Studies (NIES).</title>
        <authorList>
            <person name="Hirose Y."/>
            <person name="Shimura Y."/>
            <person name="Fujisawa T."/>
            <person name="Nakamura Y."/>
            <person name="Kawachi M."/>
        </authorList>
    </citation>
    <scope>NUCLEOTIDE SEQUENCE [LARGE SCALE GENOMIC DNA]</scope>
    <source>
        <strain evidence="2 3">NIES-2135</strain>
    </source>
</reference>
<evidence type="ECO:0000259" key="1">
    <source>
        <dbReference type="Pfam" id="PF00534"/>
    </source>
</evidence>
<dbReference type="GO" id="GO:0016757">
    <property type="term" value="F:glycosyltransferase activity"/>
    <property type="evidence" value="ECO:0007669"/>
    <property type="project" value="InterPro"/>
</dbReference>
<keyword evidence="2" id="KW-0808">Transferase</keyword>
<evidence type="ECO:0000313" key="2">
    <source>
        <dbReference type="EMBL" id="BAY54437.1"/>
    </source>
</evidence>
<dbReference type="InterPro" id="IPR001296">
    <property type="entry name" value="Glyco_trans_1"/>
</dbReference>
<dbReference type="Pfam" id="PF00534">
    <property type="entry name" value="Glycos_transf_1"/>
    <property type="match status" value="1"/>
</dbReference>
<organism evidence="2 3">
    <name type="scientific">Leptolyngbya boryana NIES-2135</name>
    <dbReference type="NCBI Taxonomy" id="1973484"/>
    <lineage>
        <taxon>Bacteria</taxon>
        <taxon>Bacillati</taxon>
        <taxon>Cyanobacteriota</taxon>
        <taxon>Cyanophyceae</taxon>
        <taxon>Leptolyngbyales</taxon>
        <taxon>Leptolyngbyaceae</taxon>
        <taxon>Leptolyngbya group</taxon>
        <taxon>Leptolyngbya</taxon>
    </lineage>
</organism>
<sequence length="424" mass="48028">MDTSLLLVVPVPFRVVDGRYGLDEQTCDGLIRWVEHFGRVVMAAPVLPEAEAQELSKTETWRAIEDLPCADQIELVPLPFAYKPIIYVRQYRKIRNLLREKIQECQLLCFAPAVWIGDWATVACQEAVRLNRSYAVWADRVEYEVTRRLLKEETLKIRVKETLTLPLTQKYVQQAIRQAEIGLFQGQDCFTAYSPLNPNSYCVYDIHTQKSDQISAAQLAEKLDRLKRNQPLKICYVGRAVEMKGAFDWVTIIHQLHQRGLQLEATWLGDGHLLDQMKQMAIELGIADLITFGGFVSDRAQMLETMHQNDVFMFCHKTPESPRCLVEALVSGLPIVGYDSPYPRGLVAQYGGGIFTPLNNPTALADQIVALDRDREKLCELVQQAAKSGTLYDEATVFEHRSNLIKQYVVPGSLATKREVATVG</sequence>
<dbReference type="EMBL" id="AP018203">
    <property type="protein sequence ID" value="BAY54437.1"/>
    <property type="molecule type" value="Genomic_DNA"/>
</dbReference>
<keyword evidence="3" id="KW-1185">Reference proteome</keyword>
<name>A0A1Z4JDB4_LEPBY</name>
<dbReference type="Proteomes" id="UP000217895">
    <property type="component" value="Chromosome"/>
</dbReference>
<protein>
    <submittedName>
        <fullName evidence="2">Glycosyl transferase, group 1 family protein</fullName>
    </submittedName>
</protein>
<feature type="domain" description="Glycosyl transferase family 1" evidence="1">
    <location>
        <begin position="226"/>
        <end position="387"/>
    </location>
</feature>
<gene>
    <name evidence="2" type="ORF">NIES2135_12540</name>
</gene>
<proteinExistence type="predicted"/>
<dbReference type="Gene3D" id="3.40.50.2000">
    <property type="entry name" value="Glycogen Phosphorylase B"/>
    <property type="match status" value="1"/>
</dbReference>
<dbReference type="SUPFAM" id="SSF53756">
    <property type="entry name" value="UDP-Glycosyltransferase/glycogen phosphorylase"/>
    <property type="match status" value="1"/>
</dbReference>
<evidence type="ECO:0000313" key="3">
    <source>
        <dbReference type="Proteomes" id="UP000217895"/>
    </source>
</evidence>
<dbReference type="AlphaFoldDB" id="A0A1Z4JDB4"/>